<evidence type="ECO:0000256" key="1">
    <source>
        <dbReference type="SAM" id="MobiDB-lite"/>
    </source>
</evidence>
<feature type="compositionally biased region" description="Low complexity" evidence="1">
    <location>
        <begin position="727"/>
        <end position="739"/>
    </location>
</feature>
<dbReference type="EMBL" id="JAEHOE010000031">
    <property type="protein sequence ID" value="KAG2494324.1"/>
    <property type="molecule type" value="Genomic_DNA"/>
</dbReference>
<evidence type="ECO:0000313" key="3">
    <source>
        <dbReference type="Proteomes" id="UP000612055"/>
    </source>
</evidence>
<protein>
    <submittedName>
        <fullName evidence="2">Uncharacterized protein</fullName>
    </submittedName>
</protein>
<feature type="compositionally biased region" description="Low complexity" evidence="1">
    <location>
        <begin position="220"/>
        <end position="231"/>
    </location>
</feature>
<dbReference type="Proteomes" id="UP000612055">
    <property type="component" value="Unassembled WGS sequence"/>
</dbReference>
<feature type="compositionally biased region" description="Gly residues" evidence="1">
    <location>
        <begin position="840"/>
        <end position="923"/>
    </location>
</feature>
<feature type="compositionally biased region" description="Low complexity" evidence="1">
    <location>
        <begin position="561"/>
        <end position="583"/>
    </location>
</feature>
<feature type="compositionally biased region" description="Basic and acidic residues" evidence="1">
    <location>
        <begin position="540"/>
        <end position="560"/>
    </location>
</feature>
<feature type="region of interest" description="Disordered" evidence="1">
    <location>
        <begin position="149"/>
        <end position="231"/>
    </location>
</feature>
<feature type="region of interest" description="Disordered" evidence="1">
    <location>
        <begin position="719"/>
        <end position="923"/>
    </location>
</feature>
<keyword evidence="3" id="KW-1185">Reference proteome</keyword>
<feature type="compositionally biased region" description="Pro residues" evidence="1">
    <location>
        <begin position="520"/>
        <end position="529"/>
    </location>
</feature>
<proteinExistence type="predicted"/>
<feature type="region of interest" description="Disordered" evidence="1">
    <location>
        <begin position="1"/>
        <end position="42"/>
    </location>
</feature>
<sequence length="971" mass="95930">MDAPEQPPPADPAAPGGAEDGADQAEGGVSGAQLQDKRSAKQLRSADMKQFVVPKVMLKQGGVLHHVTRNWRPGDKQDLTMHSGAWKHGRLVQFTVDDGGKGQARLNSLSLLLRDALGMRPGDWVLFKPRSQPHHFDLEAWRRKADGSWVAVSQDQDQDQGEGEGEDGSVDEDGSMNEDGLSEGEGDESCEMQESSYSEGDEGVHYGGQVGSDSEDGMQAPPHAAAVEAAAAAAPFAPSRNGGSLAQQPWAHSTTVIITARNLEGRFLDLSPDHDAWESLLPPQLQGGRSIAVRLWDPYAAGFSAGPGGSSGSAGGFVEATLSASTAATAGRPSCWLAGRGVRAWLKERGVVVGSRVRVAFQPQEGYTINLVGPHGVPPPPAAAVAVAAPAPAAAPSSPAAPAPRAGGAGGVGAVGAGLQAGGRNFQSPSASGKGSDGAGAKATPPAVRPPPRGFGLLSPQATPSPRPAPVGVAQPPAAMPPSGEGQRGGGGGSGLNRRPTSSPPAAPAPAPAGREQPQQNPPPTPPQQQPQQQQPAAGGRERRSSVRPAAERPRSERPAAAKARKAMAGTRKAAVSADASEQSADEEDAPAPAAPEAAAAAAPAAGFDPHCCHRLTAPEVAAGCLQPSTQLTSRRGVLHPLLTAAVKNGRRGARATFHMAGTSVSSEVTAIKNGPDRLESMKLPFLRGLRPGDVLHIAVRPGASRFDYTVRVRKAGTDAGGGAGGLAAAAGSPRAATPPSAPRAKRGVATGARTGGGGSGDGGGGAGGRNASRRSGQTSEPKAAAGRARSAMPPPKRPRREMPPPFRQLRTPPAHDGSAAGDTGHGGGRRNAGGVVNDAGGGPGNGGGDGGPVPGVGGGPGNGGGAPPGNGIGGGPVPGVGGGPGNRGGGAGGPGNGGGAPPGNGIGGGPVPGGGGGPGNGGGGGAVPGAVVVMDPASVAQMCKGVSITLDLAARTIEALQGAGVAPGRV</sequence>
<gene>
    <name evidence="2" type="ORF">HYH03_007382</name>
</gene>
<feature type="compositionally biased region" description="Low complexity" evidence="1">
    <location>
        <begin position="428"/>
        <end position="443"/>
    </location>
</feature>
<dbReference type="AlphaFoldDB" id="A0A835Y329"/>
<feature type="compositionally biased region" description="Low complexity" evidence="1">
    <location>
        <begin position="591"/>
        <end position="602"/>
    </location>
</feature>
<feature type="compositionally biased region" description="Gly residues" evidence="1">
    <location>
        <begin position="486"/>
        <end position="495"/>
    </location>
</feature>
<organism evidence="2 3">
    <name type="scientific">Edaphochlamys debaryana</name>
    <dbReference type="NCBI Taxonomy" id="47281"/>
    <lineage>
        <taxon>Eukaryota</taxon>
        <taxon>Viridiplantae</taxon>
        <taxon>Chlorophyta</taxon>
        <taxon>core chlorophytes</taxon>
        <taxon>Chlorophyceae</taxon>
        <taxon>CS clade</taxon>
        <taxon>Chlamydomonadales</taxon>
        <taxon>Chlamydomonadales incertae sedis</taxon>
        <taxon>Edaphochlamys</taxon>
    </lineage>
</organism>
<evidence type="ECO:0000313" key="2">
    <source>
        <dbReference type="EMBL" id="KAG2494324.1"/>
    </source>
</evidence>
<feature type="compositionally biased region" description="Pro residues" evidence="1">
    <location>
        <begin position="502"/>
        <end position="511"/>
    </location>
</feature>
<feature type="compositionally biased region" description="Acidic residues" evidence="1">
    <location>
        <begin position="156"/>
        <end position="191"/>
    </location>
</feature>
<feature type="compositionally biased region" description="Low complexity" evidence="1">
    <location>
        <begin position="470"/>
        <end position="485"/>
    </location>
</feature>
<accession>A0A835Y329</accession>
<feature type="region of interest" description="Disordered" evidence="1">
    <location>
        <begin position="420"/>
        <end position="602"/>
    </location>
</feature>
<comment type="caution">
    <text evidence="2">The sequence shown here is derived from an EMBL/GenBank/DDBJ whole genome shotgun (WGS) entry which is preliminary data.</text>
</comment>
<reference evidence="2" key="1">
    <citation type="journal article" date="2020" name="bioRxiv">
        <title>Comparative genomics of Chlamydomonas.</title>
        <authorList>
            <person name="Craig R.J."/>
            <person name="Hasan A.R."/>
            <person name="Ness R.W."/>
            <person name="Keightley P.D."/>
        </authorList>
    </citation>
    <scope>NUCLEOTIDE SEQUENCE</scope>
    <source>
        <strain evidence="2">CCAP 11/70</strain>
    </source>
</reference>
<feature type="compositionally biased region" description="Pro residues" evidence="1">
    <location>
        <begin position="1"/>
        <end position="12"/>
    </location>
</feature>
<feature type="compositionally biased region" description="Gly residues" evidence="1">
    <location>
        <begin position="754"/>
        <end position="769"/>
    </location>
</feature>
<name>A0A835Y329_9CHLO</name>